<dbReference type="Gene3D" id="2.60.120.260">
    <property type="entry name" value="Galactose-binding domain-like"/>
    <property type="match status" value="1"/>
</dbReference>
<dbReference type="InterPro" id="IPR003594">
    <property type="entry name" value="HATPase_dom"/>
</dbReference>
<dbReference type="SUPFAM" id="SSF47384">
    <property type="entry name" value="Homodimeric domain of signal transducing histidine kinase"/>
    <property type="match status" value="1"/>
</dbReference>
<comment type="catalytic activity">
    <reaction evidence="1">
        <text>ATP + protein L-histidine = ADP + protein N-phospho-L-histidine.</text>
        <dbReference type="EC" id="2.7.13.3"/>
    </reaction>
</comment>
<dbReference type="GO" id="GO:0005886">
    <property type="term" value="C:plasma membrane"/>
    <property type="evidence" value="ECO:0007669"/>
    <property type="project" value="UniProtKB-SubCell"/>
</dbReference>
<dbReference type="Gene3D" id="1.10.287.130">
    <property type="match status" value="1"/>
</dbReference>
<accession>A0A7X0SSM0</accession>
<dbReference type="InterPro" id="IPR003661">
    <property type="entry name" value="HisK_dim/P_dom"/>
</dbReference>
<dbReference type="Proteomes" id="UP000564644">
    <property type="component" value="Unassembled WGS sequence"/>
</dbReference>
<dbReference type="CDD" id="cd00082">
    <property type="entry name" value="HisKA"/>
    <property type="match status" value="1"/>
</dbReference>
<dbReference type="InterPro" id="IPR050351">
    <property type="entry name" value="BphY/WalK/GraS-like"/>
</dbReference>
<evidence type="ECO:0000256" key="4">
    <source>
        <dbReference type="ARBA" id="ARBA00022553"/>
    </source>
</evidence>
<evidence type="ECO:0000313" key="15">
    <source>
        <dbReference type="Proteomes" id="UP000564644"/>
    </source>
</evidence>
<name>A0A7X0SSM0_9BACL</name>
<evidence type="ECO:0000256" key="11">
    <source>
        <dbReference type="SAM" id="Phobius"/>
    </source>
</evidence>
<keyword evidence="7" id="KW-0418">Kinase</keyword>
<organism evidence="14 15">
    <name type="scientific">Cohnella zeiphila</name>
    <dbReference type="NCBI Taxonomy" id="2761120"/>
    <lineage>
        <taxon>Bacteria</taxon>
        <taxon>Bacillati</taxon>
        <taxon>Bacillota</taxon>
        <taxon>Bacilli</taxon>
        <taxon>Bacillales</taxon>
        <taxon>Paenibacillaceae</taxon>
        <taxon>Cohnella</taxon>
    </lineage>
</organism>
<comment type="caution">
    <text evidence="14">The sequence shown here is derived from an EMBL/GenBank/DDBJ whole genome shotgun (WGS) entry which is preliminary data.</text>
</comment>
<dbReference type="CDD" id="cd00075">
    <property type="entry name" value="HATPase"/>
    <property type="match status" value="1"/>
</dbReference>
<evidence type="ECO:0000259" key="13">
    <source>
        <dbReference type="PROSITE" id="PS50109"/>
    </source>
</evidence>
<keyword evidence="15" id="KW-1185">Reference proteome</keyword>
<dbReference type="Pfam" id="PF02518">
    <property type="entry name" value="HATPase_c"/>
    <property type="match status" value="1"/>
</dbReference>
<evidence type="ECO:0000256" key="8">
    <source>
        <dbReference type="ARBA" id="ARBA00022840"/>
    </source>
</evidence>
<gene>
    <name evidence="14" type="ORF">H7C18_30420</name>
</gene>
<evidence type="ECO:0000256" key="1">
    <source>
        <dbReference type="ARBA" id="ARBA00000085"/>
    </source>
</evidence>
<dbReference type="EMBL" id="JACJVO010000045">
    <property type="protein sequence ID" value="MBB6735236.1"/>
    <property type="molecule type" value="Genomic_DNA"/>
</dbReference>
<keyword evidence="8" id="KW-0067">ATP-binding</keyword>
<evidence type="ECO:0000256" key="6">
    <source>
        <dbReference type="ARBA" id="ARBA00022741"/>
    </source>
</evidence>
<dbReference type="PROSITE" id="PS50109">
    <property type="entry name" value="HIS_KIN"/>
    <property type="match status" value="1"/>
</dbReference>
<proteinExistence type="predicted"/>
<dbReference type="GO" id="GO:0005524">
    <property type="term" value="F:ATP binding"/>
    <property type="evidence" value="ECO:0007669"/>
    <property type="project" value="UniProtKB-KW"/>
</dbReference>
<reference evidence="14 15" key="1">
    <citation type="submission" date="2020-08" db="EMBL/GenBank/DDBJ databases">
        <title>Cohnella phylogeny.</title>
        <authorList>
            <person name="Dunlap C."/>
        </authorList>
    </citation>
    <scope>NUCLEOTIDE SEQUENCE [LARGE SCALE GENOMIC DNA]</scope>
    <source>
        <strain evidence="14 15">CBP 2801</strain>
    </source>
</reference>
<evidence type="ECO:0000256" key="2">
    <source>
        <dbReference type="ARBA" id="ARBA00004651"/>
    </source>
</evidence>
<keyword evidence="9" id="KW-0902">Two-component regulatory system</keyword>
<feature type="chain" id="PRO_5030691933" description="histidine kinase" evidence="12">
    <location>
        <begin position="31"/>
        <end position="692"/>
    </location>
</feature>
<dbReference type="SMART" id="SM00388">
    <property type="entry name" value="HisKA"/>
    <property type="match status" value="1"/>
</dbReference>
<dbReference type="FunFam" id="1.10.287.130:FF:000001">
    <property type="entry name" value="Two-component sensor histidine kinase"/>
    <property type="match status" value="1"/>
</dbReference>
<feature type="transmembrane region" description="Helical" evidence="11">
    <location>
        <begin position="354"/>
        <end position="377"/>
    </location>
</feature>
<dbReference type="InterPro" id="IPR005467">
    <property type="entry name" value="His_kinase_dom"/>
</dbReference>
<keyword evidence="11" id="KW-0812">Transmembrane</keyword>
<dbReference type="PANTHER" id="PTHR45453">
    <property type="entry name" value="PHOSPHATE REGULON SENSOR PROTEIN PHOR"/>
    <property type="match status" value="1"/>
</dbReference>
<dbReference type="InterPro" id="IPR036890">
    <property type="entry name" value="HATPase_C_sf"/>
</dbReference>
<dbReference type="InterPro" id="IPR011623">
    <property type="entry name" value="7TMR_DISM_rcpt_extracell_dom1"/>
</dbReference>
<evidence type="ECO:0000256" key="5">
    <source>
        <dbReference type="ARBA" id="ARBA00022679"/>
    </source>
</evidence>
<feature type="transmembrane region" description="Helical" evidence="11">
    <location>
        <begin position="206"/>
        <end position="225"/>
    </location>
</feature>
<dbReference type="PANTHER" id="PTHR45453:SF1">
    <property type="entry name" value="PHOSPHATE REGULON SENSOR PROTEIN PHOR"/>
    <property type="match status" value="1"/>
</dbReference>
<keyword evidence="10 11" id="KW-0472">Membrane</keyword>
<keyword evidence="5" id="KW-0808">Transferase</keyword>
<dbReference type="AlphaFoldDB" id="A0A7X0SSM0"/>
<dbReference type="InterPro" id="IPR036097">
    <property type="entry name" value="HisK_dim/P_sf"/>
</dbReference>
<feature type="domain" description="Histidine kinase" evidence="13">
    <location>
        <begin position="462"/>
        <end position="685"/>
    </location>
</feature>
<feature type="transmembrane region" description="Helical" evidence="11">
    <location>
        <begin position="297"/>
        <end position="315"/>
    </location>
</feature>
<evidence type="ECO:0000256" key="9">
    <source>
        <dbReference type="ARBA" id="ARBA00023012"/>
    </source>
</evidence>
<evidence type="ECO:0000256" key="12">
    <source>
        <dbReference type="SAM" id="SignalP"/>
    </source>
</evidence>
<feature type="transmembrane region" description="Helical" evidence="11">
    <location>
        <begin position="232"/>
        <end position="257"/>
    </location>
</feature>
<feature type="transmembrane region" description="Helical" evidence="11">
    <location>
        <begin position="327"/>
        <end position="347"/>
    </location>
</feature>
<sequence>MSRKKRWSQILLGSAVAMFALLLACGTAGAAASAVARDGVLDLRGQPLGSGEVVALEGDWLFDWYGDGSEAPVSSTLTVPGMWGASKLGNGYKPKDQGKGVYRLTLLHDKLDRAVAIRLPNISTSYRLFVDGRQMIAMGTPGSEAALTTPYQLPATVFLDGREEKTELRLEVANFDHRSGGIRTNLILGDAQSVQKFVFNKEAQEMIVFGSLVMIGLYHLGLYVMRRKEAANLFFALLCLFVAMRMGVIGQGLFFRWIPELTWTAGTRIEYSSFALSALFGFAYYQRMYPHEFPKSLLWLSRLGGAALTALIWAMPVLKVSSLIGLFQAYVMLLGACALGALLVSSYRKREGALLAIVGVGGLLLTVVNDIFFYNGWWRSFDLVSFGLLFLVLMNSFAISLRFARTFVRAEQMSAELKEWNYLLEERIAERTEELRMSYADLEESKLGLERMEQSRRQLVSNISHDLRTPMTLLQGYLEALRDGVISDPKQRDATIRSMIMKVEGLNGLIQDLFELSMLEARRVSMAYETVRLADWRSRLHEEYEPEMREKGIAFSSRVEDDTGGLAAVRIDEHRMDRVLANLIYNAMRHTPPGGAVTLLFKADEARNLARIDVADTGPGIHPDDLPHLFERFYKSDKTRHSSSGGGGLGLSIAREIVETHDGHLSAANGEAEGSVFTILLPLYDVVGAEAL</sequence>
<dbReference type="GO" id="GO:0016036">
    <property type="term" value="P:cellular response to phosphate starvation"/>
    <property type="evidence" value="ECO:0007669"/>
    <property type="project" value="TreeGrafter"/>
</dbReference>
<feature type="transmembrane region" description="Helical" evidence="11">
    <location>
        <begin position="269"/>
        <end position="285"/>
    </location>
</feature>
<dbReference type="EC" id="2.7.13.3" evidence="3"/>
<evidence type="ECO:0000256" key="10">
    <source>
        <dbReference type="ARBA" id="ARBA00023136"/>
    </source>
</evidence>
<evidence type="ECO:0000256" key="7">
    <source>
        <dbReference type="ARBA" id="ARBA00022777"/>
    </source>
</evidence>
<evidence type="ECO:0000256" key="3">
    <source>
        <dbReference type="ARBA" id="ARBA00012438"/>
    </source>
</evidence>
<dbReference type="SMART" id="SM00387">
    <property type="entry name" value="HATPase_c"/>
    <property type="match status" value="1"/>
</dbReference>
<keyword evidence="12" id="KW-0732">Signal</keyword>
<dbReference type="RefSeq" id="WP_185132884.1">
    <property type="nucleotide sequence ID" value="NZ_JACJVO010000045.1"/>
</dbReference>
<comment type="subcellular location">
    <subcellularLocation>
        <location evidence="2">Cell membrane</location>
        <topology evidence="2">Multi-pass membrane protein</topology>
    </subcellularLocation>
</comment>
<dbReference type="PROSITE" id="PS51257">
    <property type="entry name" value="PROKAR_LIPOPROTEIN"/>
    <property type="match status" value="1"/>
</dbReference>
<dbReference type="Gene3D" id="3.30.565.10">
    <property type="entry name" value="Histidine kinase-like ATPase, C-terminal domain"/>
    <property type="match status" value="1"/>
</dbReference>
<dbReference type="FunFam" id="3.30.565.10:FF:000006">
    <property type="entry name" value="Sensor histidine kinase WalK"/>
    <property type="match status" value="1"/>
</dbReference>
<protein>
    <recommendedName>
        <fullName evidence="3">histidine kinase</fullName>
        <ecNumber evidence="3">2.7.13.3</ecNumber>
    </recommendedName>
</protein>
<evidence type="ECO:0000313" key="14">
    <source>
        <dbReference type="EMBL" id="MBB6735236.1"/>
    </source>
</evidence>
<feature type="transmembrane region" description="Helical" evidence="11">
    <location>
        <begin position="383"/>
        <end position="404"/>
    </location>
</feature>
<keyword evidence="11" id="KW-1133">Transmembrane helix</keyword>
<keyword evidence="4" id="KW-0597">Phosphoprotein</keyword>
<dbReference type="PRINTS" id="PR00344">
    <property type="entry name" value="BCTRLSENSOR"/>
</dbReference>
<dbReference type="GO" id="GO:0000155">
    <property type="term" value="F:phosphorelay sensor kinase activity"/>
    <property type="evidence" value="ECO:0007669"/>
    <property type="project" value="InterPro"/>
</dbReference>
<dbReference type="Pfam" id="PF07695">
    <property type="entry name" value="7TMR-DISM_7TM"/>
    <property type="match status" value="1"/>
</dbReference>
<feature type="signal peptide" evidence="12">
    <location>
        <begin position="1"/>
        <end position="30"/>
    </location>
</feature>
<keyword evidence="6" id="KW-0547">Nucleotide-binding</keyword>
<dbReference type="SUPFAM" id="SSF55874">
    <property type="entry name" value="ATPase domain of HSP90 chaperone/DNA topoisomerase II/histidine kinase"/>
    <property type="match status" value="1"/>
</dbReference>
<dbReference type="InterPro" id="IPR004358">
    <property type="entry name" value="Sig_transdc_His_kin-like_C"/>
</dbReference>
<dbReference type="GO" id="GO:0004721">
    <property type="term" value="F:phosphoprotein phosphatase activity"/>
    <property type="evidence" value="ECO:0007669"/>
    <property type="project" value="TreeGrafter"/>
</dbReference>
<dbReference type="Pfam" id="PF00512">
    <property type="entry name" value="HisKA"/>
    <property type="match status" value="1"/>
</dbReference>